<feature type="compositionally biased region" description="Basic and acidic residues" evidence="10">
    <location>
        <begin position="1055"/>
        <end position="1074"/>
    </location>
</feature>
<evidence type="ECO:0000256" key="10">
    <source>
        <dbReference type="SAM" id="MobiDB-lite"/>
    </source>
</evidence>
<feature type="region of interest" description="Disordered" evidence="10">
    <location>
        <begin position="958"/>
        <end position="985"/>
    </location>
</feature>
<protein>
    <submittedName>
        <fullName evidence="12">(Mediterranean fruit fly) hypothetical protein</fullName>
    </submittedName>
</protein>
<organism evidence="12 13">
    <name type="scientific">Ceratitis capitata</name>
    <name type="common">Mediterranean fruit fly</name>
    <name type="synonym">Tephritis capitata</name>
    <dbReference type="NCBI Taxonomy" id="7213"/>
    <lineage>
        <taxon>Eukaryota</taxon>
        <taxon>Metazoa</taxon>
        <taxon>Ecdysozoa</taxon>
        <taxon>Arthropoda</taxon>
        <taxon>Hexapoda</taxon>
        <taxon>Insecta</taxon>
        <taxon>Pterygota</taxon>
        <taxon>Neoptera</taxon>
        <taxon>Endopterygota</taxon>
        <taxon>Diptera</taxon>
        <taxon>Brachycera</taxon>
        <taxon>Muscomorpha</taxon>
        <taxon>Tephritoidea</taxon>
        <taxon>Tephritidae</taxon>
        <taxon>Ceratitis</taxon>
        <taxon>Ceratitis</taxon>
    </lineage>
</organism>
<feature type="compositionally biased region" description="Low complexity" evidence="10">
    <location>
        <begin position="1280"/>
        <end position="1289"/>
    </location>
</feature>
<keyword evidence="3" id="KW-0863">Zinc-finger</keyword>
<dbReference type="PROSITE" id="PS51030">
    <property type="entry name" value="NUCLEAR_REC_DBD_2"/>
    <property type="match status" value="1"/>
</dbReference>
<dbReference type="PANTHER" id="PTHR35711:SF1">
    <property type="entry name" value="ECTODERMAL, ISOFORM F"/>
    <property type="match status" value="1"/>
</dbReference>
<feature type="domain" description="Nuclear receptor" evidence="11">
    <location>
        <begin position="844"/>
        <end position="944"/>
    </location>
</feature>
<keyword evidence="8" id="KW-0675">Receptor</keyword>
<reference evidence="12" key="1">
    <citation type="submission" date="2020-11" db="EMBL/GenBank/DDBJ databases">
        <authorList>
            <person name="Whitehead M."/>
        </authorList>
    </citation>
    <scope>NUCLEOTIDE SEQUENCE</scope>
    <source>
        <strain evidence="12">EGII</strain>
    </source>
</reference>
<feature type="region of interest" description="Disordered" evidence="10">
    <location>
        <begin position="357"/>
        <end position="385"/>
    </location>
</feature>
<feature type="compositionally biased region" description="Basic and acidic residues" evidence="10">
    <location>
        <begin position="1091"/>
        <end position="1117"/>
    </location>
</feature>
<sequence>MPTPSSSSLIKIKELSPHLSAAAVVATNKNDSVDKLDDEMRATRHTTATATDALEGDDIADDCSATAAPNVKKQPQKQDEVDGDTLTMEAEDATVSEQANEHMQEPDEYDVEDGDCDANMKAYSGTDEEEEEDDDEDEYDNDNASTTSRKSLQSVCSTGSSTVSSTHTAATTTTTKSSIVTALAFSRSKRDGKFKNLNLAKPEVMLPSSAKLRQLQQQQKQNQLNCPSPTPPTTAMATTSGSNNSNKTLATTSSPSATTAAAAAAATTTTPTTMFSRISNPFAAVDGKLCAVADTDDEEQEATRITAVDETKNGSVCSSAAAVEGDCSNGGAGGGGGGGGGCADNDGVAVRPTMKTTNEMMPSTNSNHKQQSSDSTAAAGNSIGDSTTSTLAATAISGRESKISTVTAATTTAGSAINSTSSASSSSSSSSTSSNSSSTGSGGKQKKTVTFKNILETSDDKSAVKKFYNPDNRAPLISIMKKECLNRQHLYSRSSECIVRPSRLTEILKNNSNIDKLNSLKFRTNHTTSTMATNGDGISVGGTGGGGLASAVFGGTGLACAFGGPAVYANDHKHDTVAFRLSEAHKPIANGYTNDINPKREENSDSSEFGGSTAATKTVAHALEEEQTEAEVDDAENGKSRIEDVAEDDEEEQQIVRSTRSSRVIKPNKWLLEDGFICRRVSHPKPKQTHTTATTAATSVSTVTSTTGPGVGATKKEQPNYFSIGDYAEAGKASSDSLVIKSAKESNKVAFGTSTFGTNFGTLKANNFVLRQPRLQFDSLAERTATSTTCLGSSATLPLSITVPKTQTPTLNLMSSLSNSTTSTFGMNGSANNLLSKSSPGTSSITCSVCSTPIHGSNSQQPRKYGVPACAACRKFISKISKNSSNATLKNSQLHCRRDGNCMVQPHSKVHIKNFKKIYKERCTSCWLKKCLQTLQLSPDDKLSLSAALPHSILKQVEAKRERDAEEDSEPLARTTEVDKPELSSPSGIFGTARFKWKSSLDTSANEGLKLNLKSNPLAENNATFGSSAILRPPILEKPLFLKSPIEAPITLLQQEKEEKSHNTNTKIDNKKQEQPSPESTQRATKSKRKEKQEKEKEYDKDKDRSSREREKERDAAAQKSSTISKSQAATQAEVVGNALAVNTKLETNEIHTRSAKAASLSPAAVTASSTNADASKNQVATTSADHAVSQPAVGTNNASVAIANNSTPPSSDGLKRQRIDLKGPRVKHVCRSASIVLGQPLATFGEEADEDEQALALAESSQLTATAAAKCEEIVIESSNEATTTTENAKSRDMNASNSSLDKQVEHNDKVMPGRKGGQSANVTYTKPTLSAKAVIPDSGVPKVGDYVEQPAAKTAKIESDKAVEKKEENVVVGAASEPAEKALLPLQPAKAVTRNSNNTNINLQIQRSASTSSYATTFGKKPIRQISSDANLAYQQQQQQLLRRKEPQKAKTLISIDFWENYDPAEVCQSGFGLIVTETVAQRALCFLCGSAGLEP</sequence>
<evidence type="ECO:0000256" key="6">
    <source>
        <dbReference type="ARBA" id="ARBA00023125"/>
    </source>
</evidence>
<feature type="region of interest" description="Disordered" evidence="10">
    <location>
        <begin position="412"/>
        <end position="446"/>
    </location>
</feature>
<gene>
    <name evidence="12" type="ORF">CCAP1982_LOCUS5138</name>
</gene>
<feature type="compositionally biased region" description="Low complexity" evidence="10">
    <location>
        <begin position="154"/>
        <end position="173"/>
    </location>
</feature>
<evidence type="ECO:0000313" key="13">
    <source>
        <dbReference type="Proteomes" id="UP000606786"/>
    </source>
</evidence>
<evidence type="ECO:0000256" key="8">
    <source>
        <dbReference type="ARBA" id="ARBA00023170"/>
    </source>
</evidence>
<feature type="compositionally biased region" description="Basic and acidic residues" evidence="10">
    <location>
        <begin position="31"/>
        <end position="42"/>
    </location>
</feature>
<evidence type="ECO:0000256" key="4">
    <source>
        <dbReference type="ARBA" id="ARBA00022833"/>
    </source>
</evidence>
<dbReference type="InterPro" id="IPR001628">
    <property type="entry name" value="Znf_hrmn_rcpt"/>
</dbReference>
<feature type="region of interest" description="Disordered" evidence="10">
    <location>
        <begin position="1280"/>
        <end position="1301"/>
    </location>
</feature>
<feature type="region of interest" description="Disordered" evidence="10">
    <location>
        <begin position="213"/>
        <end position="255"/>
    </location>
</feature>
<name>A0A811UC48_CERCA</name>
<dbReference type="GO" id="GO:0008270">
    <property type="term" value="F:zinc ion binding"/>
    <property type="evidence" value="ECO:0007669"/>
    <property type="project" value="UniProtKB-KW"/>
</dbReference>
<comment type="caution">
    <text evidence="12">The sequence shown here is derived from an EMBL/GenBank/DDBJ whole genome shotgun (WGS) entry which is preliminary data.</text>
</comment>
<feature type="compositionally biased region" description="Acidic residues" evidence="10">
    <location>
        <begin position="106"/>
        <end position="116"/>
    </location>
</feature>
<keyword evidence="5" id="KW-0805">Transcription regulation</keyword>
<keyword evidence="9" id="KW-0539">Nucleus</keyword>
<evidence type="ECO:0000313" key="12">
    <source>
        <dbReference type="EMBL" id="CAD6996469.1"/>
    </source>
</evidence>
<feature type="compositionally biased region" description="Polar residues" evidence="10">
    <location>
        <begin position="1075"/>
        <end position="1084"/>
    </location>
</feature>
<keyword evidence="2" id="KW-0479">Metal-binding</keyword>
<dbReference type="GO" id="GO:0043565">
    <property type="term" value="F:sequence-specific DNA binding"/>
    <property type="evidence" value="ECO:0007669"/>
    <property type="project" value="InterPro"/>
</dbReference>
<feature type="compositionally biased region" description="Acidic residues" evidence="10">
    <location>
        <begin position="625"/>
        <end position="635"/>
    </location>
</feature>
<feature type="compositionally biased region" description="Polar residues" evidence="10">
    <location>
        <begin position="606"/>
        <end position="616"/>
    </location>
</feature>
<dbReference type="EMBL" id="CAJHJT010000001">
    <property type="protein sequence ID" value="CAD6996469.1"/>
    <property type="molecule type" value="Genomic_DNA"/>
</dbReference>
<feature type="region of interest" description="Disordered" evidence="10">
    <location>
        <begin position="31"/>
        <end position="173"/>
    </location>
</feature>
<keyword evidence="6" id="KW-0238">DNA-binding</keyword>
<accession>A0A811UC48</accession>
<feature type="region of interest" description="Disordered" evidence="10">
    <location>
        <begin position="1054"/>
        <end position="1131"/>
    </location>
</feature>
<evidence type="ECO:0000256" key="5">
    <source>
        <dbReference type="ARBA" id="ARBA00023015"/>
    </source>
</evidence>
<evidence type="ECO:0000256" key="9">
    <source>
        <dbReference type="ARBA" id="ARBA00023242"/>
    </source>
</evidence>
<dbReference type="Proteomes" id="UP000606786">
    <property type="component" value="Unassembled WGS sequence"/>
</dbReference>
<dbReference type="GO" id="GO:0005634">
    <property type="term" value="C:nucleus"/>
    <property type="evidence" value="ECO:0007669"/>
    <property type="project" value="UniProtKB-SubCell"/>
</dbReference>
<comment type="subcellular location">
    <subcellularLocation>
        <location evidence="1">Nucleus</location>
    </subcellularLocation>
</comment>
<feature type="compositionally biased region" description="Polar residues" evidence="10">
    <location>
        <begin position="144"/>
        <end position="153"/>
    </location>
</feature>
<dbReference type="GO" id="GO:0003700">
    <property type="term" value="F:DNA-binding transcription factor activity"/>
    <property type="evidence" value="ECO:0007669"/>
    <property type="project" value="InterPro"/>
</dbReference>
<keyword evidence="4" id="KW-0862">Zinc</keyword>
<dbReference type="InterPro" id="IPR013088">
    <property type="entry name" value="Znf_NHR/GATA"/>
</dbReference>
<dbReference type="Gene3D" id="3.30.50.10">
    <property type="entry name" value="Erythroid Transcription Factor GATA-1, subunit A"/>
    <property type="match status" value="1"/>
</dbReference>
<proteinExistence type="predicted"/>
<dbReference type="SUPFAM" id="SSF57716">
    <property type="entry name" value="Glucocorticoid receptor-like (DNA-binding domain)"/>
    <property type="match status" value="1"/>
</dbReference>
<feature type="region of interest" description="Disordered" evidence="10">
    <location>
        <begin position="590"/>
        <end position="660"/>
    </location>
</feature>
<keyword evidence="7" id="KW-0804">Transcription</keyword>
<feature type="compositionally biased region" description="Polar residues" evidence="10">
    <location>
        <begin position="1119"/>
        <end position="1131"/>
    </location>
</feature>
<evidence type="ECO:0000256" key="1">
    <source>
        <dbReference type="ARBA" id="ARBA00004123"/>
    </source>
</evidence>
<feature type="compositionally biased region" description="Acidic residues" evidence="10">
    <location>
        <begin position="126"/>
        <end position="141"/>
    </location>
</feature>
<feature type="compositionally biased region" description="Low complexity" evidence="10">
    <location>
        <begin position="412"/>
        <end position="439"/>
    </location>
</feature>
<dbReference type="PANTHER" id="PTHR35711">
    <property type="entry name" value="EXPRESSED PROTEIN"/>
    <property type="match status" value="1"/>
</dbReference>
<keyword evidence="13" id="KW-1185">Reference proteome</keyword>
<feature type="compositionally biased region" description="Low complexity" evidence="10">
    <location>
        <begin position="213"/>
        <end position="240"/>
    </location>
</feature>
<dbReference type="SMART" id="SM00399">
    <property type="entry name" value="ZnF_C4"/>
    <property type="match status" value="1"/>
</dbReference>
<evidence type="ECO:0000256" key="2">
    <source>
        <dbReference type="ARBA" id="ARBA00022723"/>
    </source>
</evidence>
<evidence type="ECO:0000259" key="11">
    <source>
        <dbReference type="PROSITE" id="PS51030"/>
    </source>
</evidence>
<evidence type="ECO:0000256" key="7">
    <source>
        <dbReference type="ARBA" id="ARBA00023163"/>
    </source>
</evidence>
<evidence type="ECO:0000256" key="3">
    <source>
        <dbReference type="ARBA" id="ARBA00022771"/>
    </source>
</evidence>
<dbReference type="OrthoDB" id="308383at2759"/>